<keyword evidence="1" id="KW-1133">Transmembrane helix</keyword>
<reference evidence="2" key="1">
    <citation type="submission" date="2019-08" db="EMBL/GenBank/DDBJ databases">
        <authorList>
            <person name="Kucharzyk K."/>
            <person name="Murdoch R.W."/>
            <person name="Higgins S."/>
            <person name="Loffler F."/>
        </authorList>
    </citation>
    <scope>NUCLEOTIDE SEQUENCE</scope>
</reference>
<organism evidence="2">
    <name type="scientific">bioreactor metagenome</name>
    <dbReference type="NCBI Taxonomy" id="1076179"/>
    <lineage>
        <taxon>unclassified sequences</taxon>
        <taxon>metagenomes</taxon>
        <taxon>ecological metagenomes</taxon>
    </lineage>
</organism>
<dbReference type="EMBL" id="VSSQ01130163">
    <property type="protein sequence ID" value="MPN57969.1"/>
    <property type="molecule type" value="Genomic_DNA"/>
</dbReference>
<comment type="caution">
    <text evidence="2">The sequence shown here is derived from an EMBL/GenBank/DDBJ whole genome shotgun (WGS) entry which is preliminary data.</text>
</comment>
<protein>
    <recommendedName>
        <fullName evidence="3">Transmembrane protein</fullName>
    </recommendedName>
</protein>
<gene>
    <name evidence="2" type="ORF">SDC9_205665</name>
</gene>
<feature type="transmembrane region" description="Helical" evidence="1">
    <location>
        <begin position="71"/>
        <end position="93"/>
    </location>
</feature>
<evidence type="ECO:0000256" key="1">
    <source>
        <dbReference type="SAM" id="Phobius"/>
    </source>
</evidence>
<sequence>MKFAEKSRCPSMPPRARIEEKERVSSLERIATASSHSMVSSGSRARHAEMTFFFSAFRRIERHLFRALSTFLYQAWVSESLLFVLFFSFFPIFPYSMSKASTMLLGWFAADAARSRNSRPFLLSLFLLPISFRNTTISRIVFGARGISGIS</sequence>
<dbReference type="AlphaFoldDB" id="A0A645J5I8"/>
<proteinExistence type="predicted"/>
<name>A0A645J5I8_9ZZZZ</name>
<evidence type="ECO:0000313" key="2">
    <source>
        <dbReference type="EMBL" id="MPN57969.1"/>
    </source>
</evidence>
<keyword evidence="1" id="KW-0472">Membrane</keyword>
<accession>A0A645J5I8</accession>
<evidence type="ECO:0008006" key="3">
    <source>
        <dbReference type="Google" id="ProtNLM"/>
    </source>
</evidence>
<keyword evidence="1" id="KW-0812">Transmembrane</keyword>